<dbReference type="PROSITE" id="PS51146">
    <property type="entry name" value="KAIC"/>
    <property type="match status" value="1"/>
</dbReference>
<dbReference type="EMBL" id="LLYW01000021">
    <property type="protein sequence ID" value="KUH33336.1"/>
    <property type="molecule type" value="Genomic_DNA"/>
</dbReference>
<dbReference type="GO" id="GO:0005524">
    <property type="term" value="F:ATP binding"/>
    <property type="evidence" value="ECO:0007669"/>
    <property type="project" value="UniProtKB-KW"/>
</dbReference>
<evidence type="ECO:0000256" key="2">
    <source>
        <dbReference type="ARBA" id="ARBA00022840"/>
    </source>
</evidence>
<reference evidence="4 5" key="1">
    <citation type="submission" date="2015-10" db="EMBL/GenBank/DDBJ databases">
        <title>Draft genome sequence of Thermococcus celericrescens strain DSM 17994.</title>
        <authorList>
            <person name="Hong S.-J."/>
            <person name="Park C.-E."/>
            <person name="Shin J.-H."/>
        </authorList>
    </citation>
    <scope>NUCLEOTIDE SEQUENCE [LARGE SCALE GENOMIC DNA]</scope>
    <source>
        <strain evidence="4 5">DSM 17994</strain>
    </source>
</reference>
<dbReference type="AlphaFoldDB" id="A0A124EBB8"/>
<dbReference type="SUPFAM" id="SSF52540">
    <property type="entry name" value="P-loop containing nucleoside triphosphate hydrolases"/>
    <property type="match status" value="1"/>
</dbReference>
<name>A0A124EBB8_9EURY</name>
<sequence>MGLPERIPSGIKGFDEIIEGGLLPGKTYLLIGPPGSGKTTFAMQFLIEGARRGERVAYVSLIHNPNEVVKDMARFDPSVWIYVKSGKLILCDFGKDLWRRSGKPPSWGGVLMQVRELAERNRISRLVIDPLTAIEFQTSDPAEKKAELSNFIRAIEDLNVTTFLVAELTDLDKYTEEHYIADGVIMLHYFMSEDGSEMVRAVQVLKMRRTKHLTRMFAVKFSSGGLVVLDESPLGEA</sequence>
<accession>A0A124EBB8</accession>
<evidence type="ECO:0000313" key="4">
    <source>
        <dbReference type="EMBL" id="KUH33336.1"/>
    </source>
</evidence>
<evidence type="ECO:0000256" key="1">
    <source>
        <dbReference type="ARBA" id="ARBA00022741"/>
    </source>
</evidence>
<dbReference type="STRING" id="227598.APY94_06260"/>
<evidence type="ECO:0000259" key="3">
    <source>
        <dbReference type="PROSITE" id="PS51146"/>
    </source>
</evidence>
<dbReference type="Gene3D" id="3.40.50.300">
    <property type="entry name" value="P-loop containing nucleotide triphosphate hydrolases"/>
    <property type="match status" value="1"/>
</dbReference>
<dbReference type="OrthoDB" id="27015at2157"/>
<protein>
    <submittedName>
        <fullName evidence="4">Recombinase</fullName>
    </submittedName>
</protein>
<keyword evidence="1" id="KW-0547">Nucleotide-binding</keyword>
<dbReference type="InterPro" id="IPR010624">
    <property type="entry name" value="KaiC_dom"/>
</dbReference>
<dbReference type="PANTHER" id="PTHR43637:SF1">
    <property type="entry name" value="UPF0273 PROTEIN TM_0370"/>
    <property type="match status" value="1"/>
</dbReference>
<keyword evidence="5" id="KW-1185">Reference proteome</keyword>
<dbReference type="PANTHER" id="PTHR43637">
    <property type="entry name" value="UPF0273 PROTEIN TM_0370"/>
    <property type="match status" value="1"/>
</dbReference>
<dbReference type="RefSeq" id="WP_058938816.1">
    <property type="nucleotide sequence ID" value="NZ_LLYW01000021.1"/>
</dbReference>
<comment type="caution">
    <text evidence="4">The sequence shown here is derived from an EMBL/GenBank/DDBJ whole genome shotgun (WGS) entry which is preliminary data.</text>
</comment>
<proteinExistence type="predicted"/>
<gene>
    <name evidence="4" type="ORF">APY94_06260</name>
</gene>
<organism evidence="4 5">
    <name type="scientific">Thermococcus celericrescens</name>
    <dbReference type="NCBI Taxonomy" id="227598"/>
    <lineage>
        <taxon>Archaea</taxon>
        <taxon>Methanobacteriati</taxon>
        <taxon>Methanobacteriota</taxon>
        <taxon>Thermococci</taxon>
        <taxon>Thermococcales</taxon>
        <taxon>Thermococcaceae</taxon>
        <taxon>Thermococcus</taxon>
    </lineage>
</organism>
<dbReference type="Pfam" id="PF06745">
    <property type="entry name" value="ATPase"/>
    <property type="match status" value="1"/>
</dbReference>
<evidence type="ECO:0000313" key="5">
    <source>
        <dbReference type="Proteomes" id="UP000053462"/>
    </source>
</evidence>
<keyword evidence="2" id="KW-0067">ATP-binding</keyword>
<dbReference type="InterPro" id="IPR027417">
    <property type="entry name" value="P-loop_NTPase"/>
</dbReference>
<feature type="domain" description="KaiC" evidence="3">
    <location>
        <begin position="5"/>
        <end position="237"/>
    </location>
</feature>
<dbReference type="Proteomes" id="UP000053462">
    <property type="component" value="Unassembled WGS sequence"/>
</dbReference>
<dbReference type="InterPro" id="IPR014774">
    <property type="entry name" value="KaiC-like_dom"/>
</dbReference>